<organism evidence="1 2">
    <name type="scientific">Lindgomyces ingoldianus</name>
    <dbReference type="NCBI Taxonomy" id="673940"/>
    <lineage>
        <taxon>Eukaryota</taxon>
        <taxon>Fungi</taxon>
        <taxon>Dikarya</taxon>
        <taxon>Ascomycota</taxon>
        <taxon>Pezizomycotina</taxon>
        <taxon>Dothideomycetes</taxon>
        <taxon>Pleosporomycetidae</taxon>
        <taxon>Pleosporales</taxon>
        <taxon>Lindgomycetaceae</taxon>
        <taxon>Lindgomyces</taxon>
    </lineage>
</organism>
<reference evidence="1" key="1">
    <citation type="journal article" date="2020" name="Stud. Mycol.">
        <title>101 Dothideomycetes genomes: a test case for predicting lifestyles and emergence of pathogens.</title>
        <authorList>
            <person name="Haridas S."/>
            <person name="Albert R."/>
            <person name="Binder M."/>
            <person name="Bloem J."/>
            <person name="Labutti K."/>
            <person name="Salamov A."/>
            <person name="Andreopoulos B."/>
            <person name="Baker S."/>
            <person name="Barry K."/>
            <person name="Bills G."/>
            <person name="Bluhm B."/>
            <person name="Cannon C."/>
            <person name="Castanera R."/>
            <person name="Culley D."/>
            <person name="Daum C."/>
            <person name="Ezra D."/>
            <person name="Gonzalez J."/>
            <person name="Henrissat B."/>
            <person name="Kuo A."/>
            <person name="Liang C."/>
            <person name="Lipzen A."/>
            <person name="Lutzoni F."/>
            <person name="Magnuson J."/>
            <person name="Mondo S."/>
            <person name="Nolan M."/>
            <person name="Ohm R."/>
            <person name="Pangilinan J."/>
            <person name="Park H.-J."/>
            <person name="Ramirez L."/>
            <person name="Alfaro M."/>
            <person name="Sun H."/>
            <person name="Tritt A."/>
            <person name="Yoshinaga Y."/>
            <person name="Zwiers L.-H."/>
            <person name="Turgeon B."/>
            <person name="Goodwin S."/>
            <person name="Spatafora J."/>
            <person name="Crous P."/>
            <person name="Grigoriev I."/>
        </authorList>
    </citation>
    <scope>NUCLEOTIDE SEQUENCE</scope>
    <source>
        <strain evidence="1">ATCC 200398</strain>
    </source>
</reference>
<gene>
    <name evidence="1" type="ORF">BDR25DRAFT_257517</name>
</gene>
<dbReference type="EMBL" id="MU003500">
    <property type="protein sequence ID" value="KAF2473246.1"/>
    <property type="molecule type" value="Genomic_DNA"/>
</dbReference>
<proteinExistence type="predicted"/>
<keyword evidence="2" id="KW-1185">Reference proteome</keyword>
<evidence type="ECO:0000313" key="1">
    <source>
        <dbReference type="EMBL" id="KAF2473246.1"/>
    </source>
</evidence>
<sequence>MTDGLDSQLLKRKRADGELAKKKRKKQRKSEASIRKDDIQVEASFPTPRGKSPATWSVSAPIGGWFLPQDPLFSLDEKYLFLADTRSVQVYSTETSLPIRTLAVGYGYISAYALSSTNPEHLYVANSSGLVTQWDWTNGTKTARWEIKTNIRQMTVVSQAQSNQDLVFCHEVENSHKINVHALRTLDQASQTELKQVLKSKSAISGFQVLLEGMILIVACQNSIAIGKRAKLHRTAVQDFEYTWREFRTTKRITAFNAYVRIPQASGKNKDALQDSRIHLNLAFGDENGVIYLFDDMLSSFARFERSQKDSGKTTMDLDTLRPKRLHWHRDAVRSLKWSKDANYLISGGKETVLVIWQLSTGKQQHLPHLTASIENIVVSPSGASYSVFLANNSIIVLSTSELVAKTNIVGTQSRRIELEQMPRASTSNDFPFDIFHQVPMAVHTKNPSQVMLSVPSSQPRNEHLRIPPPQPYLQTFDFATQLHVSRQALTRNNATDLNTGPDKTKIQEPNVKFIQVSHDGRWLATVDEWTPPPIDMGYLEEGIPEFNEEERLFRRETYLKFWSCDEKSAQWTLESRIDAPHSFDTLGTSAQVFDLISEPTKAGFATVGEDRFVRIWRPKTRLRDGMTVRGNDKRHKEGLVTWSLDWSIELCGRFDILDSSPSPHSLLNPRNSRLAVSADGSVLAAGVSWSSDANTGVIHILDAEKGTVRRSITELDVTALSCLGLVGRYLVAISDSIMVWDLVVDELVFCVPVELPGIDRSHRPWLIRLATNENDGTFAVTCPQFEKNETSKSRGTRYFKKATTKIFVFEPQKPQATWSSTVPDIVLALQSMQGRRGYVILDSTASVRLVNRKAVALQLITPPPEPTPELVRRRKDIKEDEDENEDEDRDEESNDFTQGQELLPDTENDKPVVTPQQLQEIFDLSSSNTLPPVKELFNAVVGLYARKPKAQ</sequence>
<name>A0ACB6R276_9PLEO</name>
<comment type="caution">
    <text evidence="1">The sequence shown here is derived from an EMBL/GenBank/DDBJ whole genome shotgun (WGS) entry which is preliminary data.</text>
</comment>
<evidence type="ECO:0000313" key="2">
    <source>
        <dbReference type="Proteomes" id="UP000799755"/>
    </source>
</evidence>
<accession>A0ACB6R276</accession>
<protein>
    <submittedName>
        <fullName evidence="1">WD40 repeat-like protein</fullName>
    </submittedName>
</protein>
<dbReference type="Proteomes" id="UP000799755">
    <property type="component" value="Unassembled WGS sequence"/>
</dbReference>